<feature type="compositionally biased region" description="Acidic residues" evidence="1">
    <location>
        <begin position="29"/>
        <end position="62"/>
    </location>
</feature>
<proteinExistence type="predicted"/>
<protein>
    <submittedName>
        <fullName evidence="2">Uncharacterized protein</fullName>
    </submittedName>
</protein>
<evidence type="ECO:0000256" key="1">
    <source>
        <dbReference type="SAM" id="MobiDB-lite"/>
    </source>
</evidence>
<feature type="region of interest" description="Disordered" evidence="1">
    <location>
        <begin position="1"/>
        <end position="62"/>
    </location>
</feature>
<name>A0A8S5RSD1_9CAUD</name>
<organism evidence="2">
    <name type="scientific">Myoviridae sp. ct5xZ3</name>
    <dbReference type="NCBI Taxonomy" id="2827601"/>
    <lineage>
        <taxon>Viruses</taxon>
        <taxon>Duplodnaviria</taxon>
        <taxon>Heunggongvirae</taxon>
        <taxon>Uroviricota</taxon>
        <taxon>Caudoviricetes</taxon>
    </lineage>
</organism>
<sequence length="62" mass="6816">MIDVEATEITEAPGENDQEEPADATGALFDDEFDPKDLPFADDGEDNNDDDGYSYDDPAEEE</sequence>
<reference evidence="2" key="1">
    <citation type="journal article" date="2021" name="Proc. Natl. Acad. Sci. U.S.A.">
        <title>A Catalog of Tens of Thousands of Viruses from Human Metagenomes Reveals Hidden Associations with Chronic Diseases.</title>
        <authorList>
            <person name="Tisza M.J."/>
            <person name="Buck C.B."/>
        </authorList>
    </citation>
    <scope>NUCLEOTIDE SEQUENCE</scope>
    <source>
        <strain evidence="2">Ct5xZ3</strain>
    </source>
</reference>
<evidence type="ECO:0000313" key="2">
    <source>
        <dbReference type="EMBL" id="DAE92157.1"/>
    </source>
</evidence>
<feature type="compositionally biased region" description="Acidic residues" evidence="1">
    <location>
        <begin position="1"/>
        <end position="22"/>
    </location>
</feature>
<dbReference type="EMBL" id="BK057794">
    <property type="protein sequence ID" value="DAE92157.1"/>
    <property type="molecule type" value="Genomic_DNA"/>
</dbReference>
<accession>A0A8S5RSD1</accession>